<dbReference type="EMBL" id="JAVHNQ010000008">
    <property type="protein sequence ID" value="KAK6340999.1"/>
    <property type="molecule type" value="Genomic_DNA"/>
</dbReference>
<feature type="compositionally biased region" description="Basic and acidic residues" evidence="1">
    <location>
        <begin position="26"/>
        <end position="49"/>
    </location>
</feature>
<sequence>MIITPSKKKAAAGNDDKKPFSTPKTPKREIKTEGSSRQTDHIFKSDRMDANGVIHIDDDEESGE</sequence>
<evidence type="ECO:0000313" key="3">
    <source>
        <dbReference type="Proteomes" id="UP001375240"/>
    </source>
</evidence>
<dbReference type="AlphaFoldDB" id="A0AAV9UI93"/>
<name>A0AAV9UI93_9PEZI</name>
<dbReference type="Proteomes" id="UP001375240">
    <property type="component" value="Unassembled WGS sequence"/>
</dbReference>
<protein>
    <submittedName>
        <fullName evidence="2">Uncharacterized protein</fullName>
    </submittedName>
</protein>
<reference evidence="2 3" key="1">
    <citation type="submission" date="2019-10" db="EMBL/GenBank/DDBJ databases">
        <authorList>
            <person name="Palmer J.M."/>
        </authorList>
    </citation>
    <scope>NUCLEOTIDE SEQUENCE [LARGE SCALE GENOMIC DNA]</scope>
    <source>
        <strain evidence="2 3">TWF696</strain>
    </source>
</reference>
<evidence type="ECO:0000256" key="1">
    <source>
        <dbReference type="SAM" id="MobiDB-lite"/>
    </source>
</evidence>
<proteinExistence type="predicted"/>
<feature type="compositionally biased region" description="Basic residues" evidence="1">
    <location>
        <begin position="1"/>
        <end position="10"/>
    </location>
</feature>
<gene>
    <name evidence="2" type="ORF">TWF696_009311</name>
</gene>
<accession>A0AAV9UI93</accession>
<evidence type="ECO:0000313" key="2">
    <source>
        <dbReference type="EMBL" id="KAK6340999.1"/>
    </source>
</evidence>
<comment type="caution">
    <text evidence="2">The sequence shown here is derived from an EMBL/GenBank/DDBJ whole genome shotgun (WGS) entry which is preliminary data.</text>
</comment>
<keyword evidence="3" id="KW-1185">Reference proteome</keyword>
<feature type="region of interest" description="Disordered" evidence="1">
    <location>
        <begin position="1"/>
        <end position="64"/>
    </location>
</feature>
<organism evidence="2 3">
    <name type="scientific">Orbilia brochopaga</name>
    <dbReference type="NCBI Taxonomy" id="3140254"/>
    <lineage>
        <taxon>Eukaryota</taxon>
        <taxon>Fungi</taxon>
        <taxon>Dikarya</taxon>
        <taxon>Ascomycota</taxon>
        <taxon>Pezizomycotina</taxon>
        <taxon>Orbiliomycetes</taxon>
        <taxon>Orbiliales</taxon>
        <taxon>Orbiliaceae</taxon>
        <taxon>Orbilia</taxon>
    </lineage>
</organism>